<sequence length="55" mass="6588">MMEENSVGKEESFFSPSNFLRAQNHNISFFFHNSFHNQQQHSRKKGHLFHLNTHT</sequence>
<gene>
    <name evidence="1" type="ORF">MENTE1834_LOCUS17622</name>
</gene>
<comment type="caution">
    <text evidence="1">The sequence shown here is derived from an EMBL/GenBank/DDBJ whole genome shotgun (WGS) entry which is preliminary data.</text>
</comment>
<evidence type="ECO:0000313" key="1">
    <source>
        <dbReference type="EMBL" id="CAK5066641.1"/>
    </source>
</evidence>
<organism evidence="1 2">
    <name type="scientific">Meloidogyne enterolobii</name>
    <name type="common">Root-knot nematode worm</name>
    <name type="synonym">Meloidogyne mayaguensis</name>
    <dbReference type="NCBI Taxonomy" id="390850"/>
    <lineage>
        <taxon>Eukaryota</taxon>
        <taxon>Metazoa</taxon>
        <taxon>Ecdysozoa</taxon>
        <taxon>Nematoda</taxon>
        <taxon>Chromadorea</taxon>
        <taxon>Rhabditida</taxon>
        <taxon>Tylenchina</taxon>
        <taxon>Tylenchomorpha</taxon>
        <taxon>Tylenchoidea</taxon>
        <taxon>Meloidogynidae</taxon>
        <taxon>Meloidogyninae</taxon>
        <taxon>Meloidogyne</taxon>
    </lineage>
</organism>
<dbReference type="Proteomes" id="UP001497535">
    <property type="component" value="Unassembled WGS sequence"/>
</dbReference>
<proteinExistence type="predicted"/>
<accession>A0ACB0YWL0</accession>
<evidence type="ECO:0000313" key="2">
    <source>
        <dbReference type="Proteomes" id="UP001497535"/>
    </source>
</evidence>
<name>A0ACB0YWL0_MELEN</name>
<keyword evidence="2" id="KW-1185">Reference proteome</keyword>
<dbReference type="EMBL" id="CAVMJV010000020">
    <property type="protein sequence ID" value="CAK5066641.1"/>
    <property type="molecule type" value="Genomic_DNA"/>
</dbReference>
<reference evidence="1" key="1">
    <citation type="submission" date="2023-11" db="EMBL/GenBank/DDBJ databases">
        <authorList>
            <person name="Poullet M."/>
        </authorList>
    </citation>
    <scope>NUCLEOTIDE SEQUENCE</scope>
    <source>
        <strain evidence="1">E1834</strain>
    </source>
</reference>
<protein>
    <submittedName>
        <fullName evidence="1">Uncharacterized protein</fullName>
    </submittedName>
</protein>